<dbReference type="GO" id="GO:0005524">
    <property type="term" value="F:ATP binding"/>
    <property type="evidence" value="ECO:0007669"/>
    <property type="project" value="UniProtKB-KW"/>
</dbReference>
<dbReference type="PROSITE" id="PS50893">
    <property type="entry name" value="ABC_TRANSPORTER_2"/>
    <property type="match status" value="1"/>
</dbReference>
<dbReference type="SUPFAM" id="SSF52540">
    <property type="entry name" value="P-loop containing nucleoside triphosphate hydrolases"/>
    <property type="match status" value="1"/>
</dbReference>
<organism evidence="9 10">
    <name type="scientific">Sporolactobacillus kofuensis</name>
    <dbReference type="NCBI Taxonomy" id="269672"/>
    <lineage>
        <taxon>Bacteria</taxon>
        <taxon>Bacillati</taxon>
        <taxon>Bacillota</taxon>
        <taxon>Bacilli</taxon>
        <taxon>Bacillales</taxon>
        <taxon>Sporolactobacillaceae</taxon>
        <taxon>Sporolactobacillus</taxon>
    </lineage>
</organism>
<gene>
    <name evidence="9" type="ORF">ACFP7A_10645</name>
</gene>
<sequence length="332" mass="36679">MNDILSVNHLSIGFDHSYGHTSVIDDISFNIEKGQTLCIVGESGCGKSLTSLAVMGLLPSGGRIHDGQIVYKGQDISRKSQKELSEIRGKEISMIFQEPMTALNPLHSIGYQVSEVLRVHQKVSKHEAKEKAIEMLRLVGIPSPEKRFAQYPHELSGGMRQRVMIAMALICHPGLLVADEPTTALDVTIQAQILELIQNLKSQFDMALLLITHDLGVVSETADKVVVMYAGQVVEYGDTKELFTEPKHPYTKGLINSIPKMDEDTEVLPTIKGSVPSPDEMPMGCRFVTRCPFAMEICSKIKPPKITDGHEVHCWLYSSEDVKGENPSVDKV</sequence>
<keyword evidence="7" id="KW-0472">Membrane</keyword>
<keyword evidence="4" id="KW-1003">Cell membrane</keyword>
<dbReference type="InterPro" id="IPR027417">
    <property type="entry name" value="P-loop_NTPase"/>
</dbReference>
<evidence type="ECO:0000256" key="2">
    <source>
        <dbReference type="ARBA" id="ARBA00005417"/>
    </source>
</evidence>
<keyword evidence="5" id="KW-0547">Nucleotide-binding</keyword>
<dbReference type="InterPro" id="IPR003439">
    <property type="entry name" value="ABC_transporter-like_ATP-bd"/>
</dbReference>
<evidence type="ECO:0000313" key="10">
    <source>
        <dbReference type="Proteomes" id="UP001596267"/>
    </source>
</evidence>
<dbReference type="PROSITE" id="PS00211">
    <property type="entry name" value="ABC_TRANSPORTER_1"/>
    <property type="match status" value="1"/>
</dbReference>
<comment type="subcellular location">
    <subcellularLocation>
        <location evidence="1">Cell membrane</location>
        <topology evidence="1">Peripheral membrane protein</topology>
    </subcellularLocation>
</comment>
<evidence type="ECO:0000256" key="1">
    <source>
        <dbReference type="ARBA" id="ARBA00004202"/>
    </source>
</evidence>
<feature type="domain" description="ABC transporter" evidence="8">
    <location>
        <begin position="7"/>
        <end position="255"/>
    </location>
</feature>
<dbReference type="PANTHER" id="PTHR43297:SF2">
    <property type="entry name" value="DIPEPTIDE TRANSPORT ATP-BINDING PROTEIN DPPD"/>
    <property type="match status" value="1"/>
</dbReference>
<evidence type="ECO:0000259" key="8">
    <source>
        <dbReference type="PROSITE" id="PS50893"/>
    </source>
</evidence>
<evidence type="ECO:0000256" key="6">
    <source>
        <dbReference type="ARBA" id="ARBA00022840"/>
    </source>
</evidence>
<keyword evidence="6 9" id="KW-0067">ATP-binding</keyword>
<dbReference type="Gene3D" id="3.40.50.300">
    <property type="entry name" value="P-loop containing nucleotide triphosphate hydrolases"/>
    <property type="match status" value="1"/>
</dbReference>
<dbReference type="Proteomes" id="UP001596267">
    <property type="component" value="Unassembled WGS sequence"/>
</dbReference>
<dbReference type="RefSeq" id="WP_253076639.1">
    <property type="nucleotide sequence ID" value="NZ_JAMXWN010000010.1"/>
</dbReference>
<dbReference type="InterPro" id="IPR017871">
    <property type="entry name" value="ABC_transporter-like_CS"/>
</dbReference>
<dbReference type="InterPro" id="IPR003593">
    <property type="entry name" value="AAA+_ATPase"/>
</dbReference>
<evidence type="ECO:0000256" key="4">
    <source>
        <dbReference type="ARBA" id="ARBA00022475"/>
    </source>
</evidence>
<keyword evidence="3" id="KW-0813">Transport</keyword>
<dbReference type="InterPro" id="IPR013563">
    <property type="entry name" value="Oligopep_ABC_C"/>
</dbReference>
<dbReference type="PANTHER" id="PTHR43297">
    <property type="entry name" value="OLIGOPEPTIDE TRANSPORT ATP-BINDING PROTEIN APPD"/>
    <property type="match status" value="1"/>
</dbReference>
<reference evidence="10" key="1">
    <citation type="journal article" date="2019" name="Int. J. Syst. Evol. Microbiol.">
        <title>The Global Catalogue of Microorganisms (GCM) 10K type strain sequencing project: providing services to taxonomists for standard genome sequencing and annotation.</title>
        <authorList>
            <consortium name="The Broad Institute Genomics Platform"/>
            <consortium name="The Broad Institute Genome Sequencing Center for Infectious Disease"/>
            <person name="Wu L."/>
            <person name="Ma J."/>
        </authorList>
    </citation>
    <scope>NUCLEOTIDE SEQUENCE [LARGE SCALE GENOMIC DNA]</scope>
    <source>
        <strain evidence="10">CCUG 42001</strain>
    </source>
</reference>
<accession>A0ABW1WI91</accession>
<dbReference type="SMART" id="SM00382">
    <property type="entry name" value="AAA"/>
    <property type="match status" value="1"/>
</dbReference>
<evidence type="ECO:0000256" key="3">
    <source>
        <dbReference type="ARBA" id="ARBA00022448"/>
    </source>
</evidence>
<proteinExistence type="inferred from homology"/>
<name>A0ABW1WI91_9BACL</name>
<evidence type="ECO:0000256" key="7">
    <source>
        <dbReference type="ARBA" id="ARBA00023136"/>
    </source>
</evidence>
<comment type="caution">
    <text evidence="9">The sequence shown here is derived from an EMBL/GenBank/DDBJ whole genome shotgun (WGS) entry which is preliminary data.</text>
</comment>
<comment type="similarity">
    <text evidence="2">Belongs to the ABC transporter superfamily.</text>
</comment>
<dbReference type="Pfam" id="PF00005">
    <property type="entry name" value="ABC_tran"/>
    <property type="match status" value="1"/>
</dbReference>
<evidence type="ECO:0000313" key="9">
    <source>
        <dbReference type="EMBL" id="MFC6387063.1"/>
    </source>
</evidence>
<dbReference type="Pfam" id="PF08352">
    <property type="entry name" value="oligo_HPY"/>
    <property type="match status" value="1"/>
</dbReference>
<dbReference type="NCBIfam" id="TIGR01727">
    <property type="entry name" value="oligo_HPY"/>
    <property type="match status" value="1"/>
</dbReference>
<protein>
    <submittedName>
        <fullName evidence="9">ABC transporter ATP-binding protein</fullName>
    </submittedName>
</protein>
<evidence type="ECO:0000256" key="5">
    <source>
        <dbReference type="ARBA" id="ARBA00022741"/>
    </source>
</evidence>
<dbReference type="EMBL" id="JBHSTQ010000010">
    <property type="protein sequence ID" value="MFC6387063.1"/>
    <property type="molecule type" value="Genomic_DNA"/>
</dbReference>
<dbReference type="InterPro" id="IPR050388">
    <property type="entry name" value="ABC_Ni/Peptide_Import"/>
</dbReference>
<keyword evidence="10" id="KW-1185">Reference proteome</keyword>
<dbReference type="CDD" id="cd03257">
    <property type="entry name" value="ABC_NikE_OppD_transporters"/>
    <property type="match status" value="1"/>
</dbReference>